<keyword evidence="3" id="KW-1185">Reference proteome</keyword>
<accession>A0A062VA24</accession>
<name>A0A062VA24_9EURY</name>
<dbReference type="EMBL" id="JMIY01000001">
    <property type="protein sequence ID" value="KCZ73363.1"/>
    <property type="molecule type" value="Genomic_DNA"/>
</dbReference>
<dbReference type="AlphaFoldDB" id="A0A062VA24"/>
<protein>
    <submittedName>
        <fullName evidence="2">Flavin-dependent dehydrogenase</fullName>
    </submittedName>
</protein>
<dbReference type="OrthoDB" id="46008at2157"/>
<dbReference type="Gene3D" id="3.50.50.60">
    <property type="entry name" value="FAD/NAD(P)-binding domain"/>
    <property type="match status" value="1"/>
</dbReference>
<dbReference type="RefSeq" id="WP_048088729.1">
    <property type="nucleotide sequence ID" value="NZ_JMIY01000001.1"/>
</dbReference>
<dbReference type="InterPro" id="IPR023753">
    <property type="entry name" value="FAD/NAD-binding_dom"/>
</dbReference>
<dbReference type="PRINTS" id="PR00420">
    <property type="entry name" value="RNGMNOXGNASE"/>
</dbReference>
<sequence>MKYDVAVIGAGPAGSFAAEKLSSSGYSTLIIDPCDKKKACAGILTARYVRRYGIDEIFVERMLKGVRISFRDTRAEITYRNAVEYSINRESYDSFNLNQAIDAGSELKKDLVISIDEEDSFVGIKTKKEYIPADYAIIAAGVSDLSRICGGTKEYAFCVQHRKDQKPQDYFEIDMLNSGYSWTVPKKDHVITGTSSPAGYPDMPGERGLIPINGPVKNTFSRRFLLAGDAAGFVSPFEGEGIYYARRSGEIAAEVLSGTIEGRNTLSDYESRWKKEFDFSTLAMISRILSNERIIDSFVRSIRDKERFNKLVEDILTKENKELNIKDIHFLIKTLI</sequence>
<dbReference type="Pfam" id="PF07992">
    <property type="entry name" value="Pyr_redox_2"/>
    <property type="match status" value="1"/>
</dbReference>
<dbReference type="PANTHER" id="PTHR42685">
    <property type="entry name" value="GERANYLGERANYL DIPHOSPHATE REDUCTASE"/>
    <property type="match status" value="1"/>
</dbReference>
<reference evidence="2 3" key="1">
    <citation type="journal article" date="2013" name="Nature">
        <title>Anaerobic oxidation of methane coupled to nitrate reduction in a novel archaeal lineage.</title>
        <authorList>
            <person name="Haroon M.F."/>
            <person name="Hu S."/>
            <person name="Shi Y."/>
            <person name="Imelfort M."/>
            <person name="Keller J."/>
            <person name="Hugenholtz P."/>
            <person name="Yuan Z."/>
            <person name="Tyson G.W."/>
        </authorList>
    </citation>
    <scope>NUCLEOTIDE SEQUENCE [LARGE SCALE GENOMIC DNA]</scope>
    <source>
        <strain evidence="2 3">ANME-2d</strain>
    </source>
</reference>
<evidence type="ECO:0000313" key="2">
    <source>
        <dbReference type="EMBL" id="KCZ73363.1"/>
    </source>
</evidence>
<evidence type="ECO:0000313" key="3">
    <source>
        <dbReference type="Proteomes" id="UP000027153"/>
    </source>
</evidence>
<dbReference type="SUPFAM" id="SSF51905">
    <property type="entry name" value="FAD/NAD(P)-binding domain"/>
    <property type="match status" value="1"/>
</dbReference>
<comment type="caution">
    <text evidence="2">The sequence shown here is derived from an EMBL/GenBank/DDBJ whole genome shotgun (WGS) entry which is preliminary data.</text>
</comment>
<evidence type="ECO:0000259" key="1">
    <source>
        <dbReference type="Pfam" id="PF07992"/>
    </source>
</evidence>
<dbReference type="InterPro" id="IPR050407">
    <property type="entry name" value="Geranylgeranyl_reductase"/>
</dbReference>
<dbReference type="PANTHER" id="PTHR42685:SF22">
    <property type="entry name" value="CONDITIONED MEDIUM FACTOR RECEPTOR 1"/>
    <property type="match status" value="1"/>
</dbReference>
<dbReference type="GO" id="GO:0016491">
    <property type="term" value="F:oxidoreductase activity"/>
    <property type="evidence" value="ECO:0007669"/>
    <property type="project" value="InterPro"/>
</dbReference>
<dbReference type="InterPro" id="IPR036188">
    <property type="entry name" value="FAD/NAD-bd_sf"/>
</dbReference>
<dbReference type="Proteomes" id="UP000027153">
    <property type="component" value="Unassembled WGS sequence"/>
</dbReference>
<gene>
    <name evidence="2" type="ORF">ANME2D_00429</name>
</gene>
<feature type="domain" description="FAD/NAD(P)-binding" evidence="1">
    <location>
        <begin position="3"/>
        <end position="156"/>
    </location>
</feature>
<proteinExistence type="predicted"/>
<organism evidence="2 3">
    <name type="scientific">Candidatus Methanoperedens nitratireducens</name>
    <dbReference type="NCBI Taxonomy" id="1392998"/>
    <lineage>
        <taxon>Archaea</taxon>
        <taxon>Methanobacteriati</taxon>
        <taxon>Methanobacteriota</taxon>
        <taxon>Stenosarchaea group</taxon>
        <taxon>Methanomicrobia</taxon>
        <taxon>Methanosarcinales</taxon>
        <taxon>ANME-2 cluster</taxon>
        <taxon>Candidatus Methanoperedentaceae</taxon>
        <taxon>Candidatus Methanoperedens</taxon>
    </lineage>
</organism>